<dbReference type="AlphaFoldDB" id="D0LKC2"/>
<dbReference type="InterPro" id="IPR050256">
    <property type="entry name" value="Glycosyltransferase_2"/>
</dbReference>
<dbReference type="CDD" id="cd04179">
    <property type="entry name" value="DPM_DPG-synthase_like"/>
    <property type="match status" value="1"/>
</dbReference>
<dbReference type="Pfam" id="PF00535">
    <property type="entry name" value="Glycos_transf_2"/>
    <property type="match status" value="1"/>
</dbReference>
<accession>D0LKC2</accession>
<dbReference type="InterPro" id="IPR029044">
    <property type="entry name" value="Nucleotide-diphossugar_trans"/>
</dbReference>
<dbReference type="HOGENOM" id="CLU_033536_9_0_7"/>
<name>D0LKC2_HALO1</name>
<gene>
    <name evidence="2" type="ordered locus">Hoch_0517</name>
</gene>
<dbReference type="InterPro" id="IPR001173">
    <property type="entry name" value="Glyco_trans_2-like"/>
</dbReference>
<evidence type="ECO:0000313" key="2">
    <source>
        <dbReference type="EMBL" id="ACY13156.1"/>
    </source>
</evidence>
<dbReference type="Proteomes" id="UP000001880">
    <property type="component" value="Chromosome"/>
</dbReference>
<reference evidence="2 3" key="1">
    <citation type="journal article" date="2010" name="Stand. Genomic Sci.">
        <title>Complete genome sequence of Haliangium ochraceum type strain (SMP-2).</title>
        <authorList>
            <consortium name="US DOE Joint Genome Institute (JGI-PGF)"/>
            <person name="Ivanova N."/>
            <person name="Daum C."/>
            <person name="Lang E."/>
            <person name="Abt B."/>
            <person name="Kopitz M."/>
            <person name="Saunders E."/>
            <person name="Lapidus A."/>
            <person name="Lucas S."/>
            <person name="Glavina Del Rio T."/>
            <person name="Nolan M."/>
            <person name="Tice H."/>
            <person name="Copeland A."/>
            <person name="Cheng J.F."/>
            <person name="Chen F."/>
            <person name="Bruce D."/>
            <person name="Goodwin L."/>
            <person name="Pitluck S."/>
            <person name="Mavromatis K."/>
            <person name="Pati A."/>
            <person name="Mikhailova N."/>
            <person name="Chen A."/>
            <person name="Palaniappan K."/>
            <person name="Land M."/>
            <person name="Hauser L."/>
            <person name="Chang Y.J."/>
            <person name="Jeffries C.D."/>
            <person name="Detter J.C."/>
            <person name="Brettin T."/>
            <person name="Rohde M."/>
            <person name="Goker M."/>
            <person name="Bristow J."/>
            <person name="Markowitz V."/>
            <person name="Eisen J.A."/>
            <person name="Hugenholtz P."/>
            <person name="Kyrpides N.C."/>
            <person name="Klenk H.P."/>
        </authorList>
    </citation>
    <scope>NUCLEOTIDE SEQUENCE [LARGE SCALE GENOMIC DNA]</scope>
    <source>
        <strain evidence="3">DSM 14365 / CIP 107738 / JCM 11303 / AJ 13395 / SMP-2</strain>
    </source>
</reference>
<dbReference type="OrthoDB" id="9811884at2"/>
<evidence type="ECO:0000259" key="1">
    <source>
        <dbReference type="Pfam" id="PF00535"/>
    </source>
</evidence>
<organism evidence="2 3">
    <name type="scientific">Haliangium ochraceum (strain DSM 14365 / JCM 11303 / SMP-2)</name>
    <dbReference type="NCBI Taxonomy" id="502025"/>
    <lineage>
        <taxon>Bacteria</taxon>
        <taxon>Pseudomonadati</taxon>
        <taxon>Myxococcota</taxon>
        <taxon>Polyangia</taxon>
        <taxon>Haliangiales</taxon>
        <taxon>Kofleriaceae</taxon>
        <taxon>Haliangium</taxon>
    </lineage>
</organism>
<proteinExistence type="predicted"/>
<evidence type="ECO:0000313" key="3">
    <source>
        <dbReference type="Proteomes" id="UP000001880"/>
    </source>
</evidence>
<keyword evidence="2" id="KW-0808">Transferase</keyword>
<dbReference type="EMBL" id="CP001804">
    <property type="protein sequence ID" value="ACY13156.1"/>
    <property type="molecule type" value="Genomic_DNA"/>
</dbReference>
<dbReference type="SUPFAM" id="SSF53448">
    <property type="entry name" value="Nucleotide-diphospho-sugar transferases"/>
    <property type="match status" value="1"/>
</dbReference>
<dbReference type="PANTHER" id="PTHR48090">
    <property type="entry name" value="UNDECAPRENYL-PHOSPHATE 4-DEOXY-4-FORMAMIDO-L-ARABINOSE TRANSFERASE-RELATED"/>
    <property type="match status" value="1"/>
</dbReference>
<keyword evidence="3" id="KW-1185">Reference proteome</keyword>
<dbReference type="RefSeq" id="WP_012825783.1">
    <property type="nucleotide sequence ID" value="NC_013440.1"/>
</dbReference>
<dbReference type="KEGG" id="hoh:Hoch_0517"/>
<dbReference type="STRING" id="502025.Hoch_0517"/>
<protein>
    <submittedName>
        <fullName evidence="2">Glycosyl transferase family 2</fullName>
    </submittedName>
</protein>
<dbReference type="GO" id="GO:0016740">
    <property type="term" value="F:transferase activity"/>
    <property type="evidence" value="ECO:0007669"/>
    <property type="project" value="UniProtKB-KW"/>
</dbReference>
<dbReference type="Gene3D" id="3.90.550.10">
    <property type="entry name" value="Spore Coat Polysaccharide Biosynthesis Protein SpsA, Chain A"/>
    <property type="match status" value="1"/>
</dbReference>
<dbReference type="eggNOG" id="COG1216">
    <property type="taxonomic scope" value="Bacteria"/>
</dbReference>
<sequence>MSTHAESPHVSIVIPVYNEEGILREAITELRAQLESFPWRYEILICENGSSDRTMALAEHLASEHEEVRCLSAGEPNYGLAMRQGILAAAGQYVICDEIDLCDTDFYRRAMDLLEHQDADMVVGSKAMKGAFDQRPLMRRLATRVINGMLRVAVDFRGTDTHGLKAFRREPLLPIARQCVIDRDLFASEFVIRAGRDGLGVVEIPVQVAEKRRPAINLVKRVPHVLQGLARLTYAIRYQRGDE</sequence>
<feature type="domain" description="Glycosyltransferase 2-like" evidence="1">
    <location>
        <begin position="11"/>
        <end position="130"/>
    </location>
</feature>
<dbReference type="CAZy" id="GT2">
    <property type="family name" value="Glycosyltransferase Family 2"/>
</dbReference>